<evidence type="ECO:0000313" key="2">
    <source>
        <dbReference type="EMBL" id="CDM66661.1"/>
    </source>
</evidence>
<dbReference type="SUPFAM" id="SSF69118">
    <property type="entry name" value="AhpD-like"/>
    <property type="match status" value="2"/>
</dbReference>
<dbReference type="InterPro" id="IPR029032">
    <property type="entry name" value="AhpD-like"/>
</dbReference>
<proteinExistence type="predicted"/>
<gene>
    <name evidence="2" type="ORF">PYK22_02694</name>
</gene>
<dbReference type="PANTHER" id="PTHR34846:SF5">
    <property type="entry name" value="CARBOXYMUCONOLACTONE DECARBOXYLASE-LIKE DOMAIN-CONTAINING PROTEIN"/>
    <property type="match status" value="1"/>
</dbReference>
<sequence length="438" mass="47348">MLRGKTVRLSVAIFIGASFLGSFRSAALGGRLDGAALHSLSSLEEMARGKIKITPHVALAEGLSAAEVPNADPLGGERVPNYIRALAQHTKAAPQFAHLVRTVLYGGSLSPETKMAIVLRVAQVYGSAYTAAHAQRWLRASESGRGLLAALKGGAEESLPSADSLALRYAELLTRDIHGVSDSDFQRVRAHYNDSQIVELTMTVCFANYFVRLNEALNLPVEAWAFELTANVQPAGLRESPSARVALISDEEMEATRAALAASRSPQPGGLGLGIANSQRAMLRVPALAKAWREYGMSVRNGAAISRELQLHISFAVSMANGCRYCTLHQVLGLKRLGVDPKKLLAMRKDDSALTKSELAAVSFARKLTRMATVTDEDFALLKAEFGERGAVEVALQTCAFAFMNRFTDGLRLPSEDEAIRAYQEIYGAGAMARDWNW</sequence>
<dbReference type="GO" id="GO:0051920">
    <property type="term" value="F:peroxiredoxin activity"/>
    <property type="evidence" value="ECO:0007669"/>
    <property type="project" value="InterPro"/>
</dbReference>
<dbReference type="AlphaFoldDB" id="A0A0B6X015"/>
<dbReference type="Pfam" id="PF02627">
    <property type="entry name" value="CMD"/>
    <property type="match status" value="1"/>
</dbReference>
<reference evidence="2 3" key="2">
    <citation type="submission" date="2015-01" db="EMBL/GenBank/DDBJ databases">
        <title>Complete genome sequence of Pyrinomonas methylaliphatogenes type strain K22T.</title>
        <authorList>
            <person name="Lee K.C.Y."/>
            <person name="Power J.F."/>
            <person name="Dunfield P.F."/>
            <person name="Morgan X.C."/>
            <person name="Huttenhower C."/>
            <person name="Stott M.B."/>
        </authorList>
    </citation>
    <scope>NUCLEOTIDE SEQUENCE [LARGE SCALE GENOMIC DNA]</scope>
    <source>
        <strain evidence="2 3">K22</strain>
    </source>
</reference>
<dbReference type="Gene3D" id="1.20.1290.10">
    <property type="entry name" value="AhpD-like"/>
    <property type="match status" value="2"/>
</dbReference>
<feature type="domain" description="Carboxymuconolactone decarboxylase-like" evidence="1">
    <location>
        <begin position="286"/>
        <end position="352"/>
    </location>
</feature>
<name>A0A0B6X015_9BACT</name>
<dbReference type="RefSeq" id="WP_041978051.1">
    <property type="nucleotide sequence ID" value="NZ_CBXV010000008.1"/>
</dbReference>
<reference evidence="2 3" key="1">
    <citation type="submission" date="2013-12" db="EMBL/GenBank/DDBJ databases">
        <authorList>
            <person name="Stott M."/>
        </authorList>
    </citation>
    <scope>NUCLEOTIDE SEQUENCE [LARGE SCALE GENOMIC DNA]</scope>
    <source>
        <strain evidence="2 3">K22</strain>
    </source>
</reference>
<keyword evidence="3" id="KW-1185">Reference proteome</keyword>
<protein>
    <recommendedName>
        <fullName evidence="1">Carboxymuconolactone decarboxylase-like domain-containing protein</fullName>
    </recommendedName>
</protein>
<dbReference type="InterPro" id="IPR003779">
    <property type="entry name" value="CMD-like"/>
</dbReference>
<evidence type="ECO:0000313" key="3">
    <source>
        <dbReference type="Proteomes" id="UP000031518"/>
    </source>
</evidence>
<dbReference type="EMBL" id="CBXV010000008">
    <property type="protein sequence ID" value="CDM66661.1"/>
    <property type="molecule type" value="Genomic_DNA"/>
</dbReference>
<organism evidence="2 3">
    <name type="scientific">Pyrinomonas methylaliphatogenes</name>
    <dbReference type="NCBI Taxonomy" id="454194"/>
    <lineage>
        <taxon>Bacteria</taxon>
        <taxon>Pseudomonadati</taxon>
        <taxon>Acidobacteriota</taxon>
        <taxon>Blastocatellia</taxon>
        <taxon>Blastocatellales</taxon>
        <taxon>Pyrinomonadaceae</taxon>
        <taxon>Pyrinomonas</taxon>
    </lineage>
</organism>
<dbReference type="OrthoDB" id="9801997at2"/>
<dbReference type="STRING" id="454194.PYK22_02694"/>
<evidence type="ECO:0000259" key="1">
    <source>
        <dbReference type="Pfam" id="PF02627"/>
    </source>
</evidence>
<dbReference type="Proteomes" id="UP000031518">
    <property type="component" value="Unassembled WGS sequence"/>
</dbReference>
<accession>A0A0B6X015</accession>
<dbReference type="PANTHER" id="PTHR34846">
    <property type="entry name" value="4-CARBOXYMUCONOLACTONE DECARBOXYLASE FAMILY PROTEIN (AFU_ORTHOLOGUE AFUA_6G11590)"/>
    <property type="match status" value="1"/>
</dbReference>